<proteinExistence type="predicted"/>
<organism evidence="1 2">
    <name type="scientific">Nocardioides marinisabuli</name>
    <dbReference type="NCBI Taxonomy" id="419476"/>
    <lineage>
        <taxon>Bacteria</taxon>
        <taxon>Bacillati</taxon>
        <taxon>Actinomycetota</taxon>
        <taxon>Actinomycetes</taxon>
        <taxon>Propionibacteriales</taxon>
        <taxon>Nocardioidaceae</taxon>
        <taxon>Nocardioides</taxon>
    </lineage>
</organism>
<dbReference type="EMBL" id="JACCBE010000001">
    <property type="protein sequence ID" value="NYD56812.1"/>
    <property type="molecule type" value="Genomic_DNA"/>
</dbReference>
<dbReference type="RefSeq" id="WP_179614659.1">
    <property type="nucleotide sequence ID" value="NZ_CP059163.1"/>
</dbReference>
<reference evidence="1 2" key="1">
    <citation type="submission" date="2020-07" db="EMBL/GenBank/DDBJ databases">
        <title>Sequencing the genomes of 1000 actinobacteria strains.</title>
        <authorList>
            <person name="Klenk H.-P."/>
        </authorList>
    </citation>
    <scope>NUCLEOTIDE SEQUENCE [LARGE SCALE GENOMIC DNA]</scope>
    <source>
        <strain evidence="1 2">DSM 18965</strain>
    </source>
</reference>
<comment type="caution">
    <text evidence="1">The sequence shown here is derived from an EMBL/GenBank/DDBJ whole genome shotgun (WGS) entry which is preliminary data.</text>
</comment>
<gene>
    <name evidence="1" type="ORF">BKA08_001050</name>
</gene>
<name>A0A7Y9JPA3_9ACTN</name>
<dbReference type="AlphaFoldDB" id="A0A7Y9JPA3"/>
<sequence>MDAAATTTAPTSLGSGPAGLATRVVSGAVAVTRLPGQAVDAGRRLVADATDVVEQAAGLVTRVVALVGTIEVLVDEIAVIAGRASLVVSQADAVAIDAGRTATLADVQVRRLAALIDAIEPAVAQLRPTLERSAEVLEPQHAESVAKLLDLTPEVIDLITPALRNLGALTPELHSLAERFEAMGQIVEGIPGASMFKRRGAADDEDGESK</sequence>
<dbReference type="Proteomes" id="UP000516957">
    <property type="component" value="Unassembled WGS sequence"/>
</dbReference>
<protein>
    <recommendedName>
        <fullName evidence="3">Ribulose 1,5-bisphosphate carboxylase large subunit</fullName>
    </recommendedName>
</protein>
<keyword evidence="2" id="KW-1185">Reference proteome</keyword>
<evidence type="ECO:0000313" key="1">
    <source>
        <dbReference type="EMBL" id="NYD56812.1"/>
    </source>
</evidence>
<evidence type="ECO:0008006" key="3">
    <source>
        <dbReference type="Google" id="ProtNLM"/>
    </source>
</evidence>
<accession>A0A7Y9JPA3</accession>
<evidence type="ECO:0000313" key="2">
    <source>
        <dbReference type="Proteomes" id="UP000516957"/>
    </source>
</evidence>